<dbReference type="Proteomes" id="UP000249842">
    <property type="component" value="Unassembled WGS sequence"/>
</dbReference>
<comment type="similarity">
    <text evidence="1">Belongs to the class A bacterial acid phosphatase family.</text>
</comment>
<dbReference type="RefSeq" id="WP_111458984.1">
    <property type="nucleotide sequence ID" value="NZ_QFYP01000001.1"/>
</dbReference>
<reference evidence="5" key="1">
    <citation type="submission" date="2018-05" db="EMBL/GenBank/DDBJ databases">
        <authorList>
            <person name="Li X."/>
        </authorList>
    </citation>
    <scope>NUCLEOTIDE SEQUENCE [LARGE SCALE GENOMIC DNA]</scope>
    <source>
        <strain evidence="5">HKS-05</strain>
    </source>
</reference>
<evidence type="ECO:0000313" key="5">
    <source>
        <dbReference type="Proteomes" id="UP000249842"/>
    </source>
</evidence>
<dbReference type="GO" id="GO:0030288">
    <property type="term" value="C:outer membrane-bounded periplasmic space"/>
    <property type="evidence" value="ECO:0007669"/>
    <property type="project" value="InterPro"/>
</dbReference>
<dbReference type="PRINTS" id="PR00483">
    <property type="entry name" value="BACPHPHTASE"/>
</dbReference>
<dbReference type="InterPro" id="IPR000326">
    <property type="entry name" value="PAP2/HPO"/>
</dbReference>
<name>A0A328B9J8_9CAUL</name>
<dbReference type="AlphaFoldDB" id="A0A328B9J8"/>
<dbReference type="EC" id="3.1.3.2" evidence="1"/>
<organism evidence="4 5">
    <name type="scientific">Phenylobacterium hankyongense</name>
    <dbReference type="NCBI Taxonomy" id="1813876"/>
    <lineage>
        <taxon>Bacteria</taxon>
        <taxon>Pseudomonadati</taxon>
        <taxon>Pseudomonadota</taxon>
        <taxon>Alphaproteobacteria</taxon>
        <taxon>Caulobacterales</taxon>
        <taxon>Caulobacteraceae</taxon>
        <taxon>Phenylobacterium</taxon>
    </lineage>
</organism>
<dbReference type="PIRSF" id="PIRSF000897">
    <property type="entry name" value="Acid_Ptase_ClsA"/>
    <property type="match status" value="1"/>
</dbReference>
<keyword evidence="1" id="KW-0378">Hydrolase</keyword>
<feature type="signal peptide" evidence="2">
    <location>
        <begin position="1"/>
        <end position="21"/>
    </location>
</feature>
<dbReference type="CDD" id="cd03397">
    <property type="entry name" value="PAP2_acid_phosphatase"/>
    <property type="match status" value="1"/>
</dbReference>
<gene>
    <name evidence="4" type="ORF">DJ021_05275</name>
</gene>
<proteinExistence type="inferred from homology"/>
<feature type="chain" id="PRO_5016424302" description="Acid phosphatase" evidence="2">
    <location>
        <begin position="22"/>
        <end position="257"/>
    </location>
</feature>
<dbReference type="OrthoDB" id="9805301at2"/>
<dbReference type="SMART" id="SM00014">
    <property type="entry name" value="acidPPc"/>
    <property type="match status" value="1"/>
</dbReference>
<comment type="caution">
    <text evidence="4">The sequence shown here is derived from an EMBL/GenBank/DDBJ whole genome shotgun (WGS) entry which is preliminary data.</text>
</comment>
<dbReference type="Pfam" id="PF01569">
    <property type="entry name" value="PAP2"/>
    <property type="match status" value="1"/>
</dbReference>
<evidence type="ECO:0000259" key="3">
    <source>
        <dbReference type="SMART" id="SM00014"/>
    </source>
</evidence>
<keyword evidence="5" id="KW-1185">Reference proteome</keyword>
<dbReference type="SUPFAM" id="SSF48317">
    <property type="entry name" value="Acid phosphatase/Vanadium-dependent haloperoxidase"/>
    <property type="match status" value="1"/>
</dbReference>
<sequence length="257" mass="27476">MTRALTVVAALALIGAAPARAPAPKGYLSAAEAPDPLRILPPAPVAGSSRYEADRTIFLQTRIYKDTPRWALAQNDINQAAILKDLACSVGVELTPQNAPKTVDLFKKMLPDVRRAIDVPKDFYQRKRPYLIDEGPICDQKSESLAKSPDYPSGHNTWSWSVGLVMAELAPDRATDILVRARAFGESRLVCGVHNLSAVEAGRTNASAVVAALHGSDAFRKDLEAARKEVAAARKAGPAPDPAACAQEAALIAKSPY</sequence>
<dbReference type="EMBL" id="QFYP01000001">
    <property type="protein sequence ID" value="RAK61698.1"/>
    <property type="molecule type" value="Genomic_DNA"/>
</dbReference>
<accession>A0A328B9J8</accession>
<comment type="catalytic activity">
    <reaction evidence="1">
        <text>a phosphate monoester + H2O = an alcohol + phosphate</text>
        <dbReference type="Rhea" id="RHEA:15017"/>
        <dbReference type="ChEBI" id="CHEBI:15377"/>
        <dbReference type="ChEBI" id="CHEBI:30879"/>
        <dbReference type="ChEBI" id="CHEBI:43474"/>
        <dbReference type="ChEBI" id="CHEBI:67140"/>
        <dbReference type="EC" id="3.1.3.2"/>
    </reaction>
</comment>
<dbReference type="InterPro" id="IPR036938">
    <property type="entry name" value="PAP2/HPO_sf"/>
</dbReference>
<evidence type="ECO:0000313" key="4">
    <source>
        <dbReference type="EMBL" id="RAK61698.1"/>
    </source>
</evidence>
<evidence type="ECO:0000256" key="1">
    <source>
        <dbReference type="PIRNR" id="PIRNR000897"/>
    </source>
</evidence>
<keyword evidence="2" id="KW-0732">Signal</keyword>
<evidence type="ECO:0000256" key="2">
    <source>
        <dbReference type="SAM" id="SignalP"/>
    </source>
</evidence>
<dbReference type="InterPro" id="IPR001011">
    <property type="entry name" value="Acid_Pase_classA_bac"/>
</dbReference>
<dbReference type="GO" id="GO:0003993">
    <property type="term" value="F:acid phosphatase activity"/>
    <property type="evidence" value="ECO:0007669"/>
    <property type="project" value="UniProtKB-EC"/>
</dbReference>
<feature type="domain" description="Phosphatidic acid phosphatase type 2/haloperoxidase" evidence="3">
    <location>
        <begin position="105"/>
        <end position="214"/>
    </location>
</feature>
<dbReference type="Gene3D" id="1.20.144.10">
    <property type="entry name" value="Phosphatidic acid phosphatase type 2/haloperoxidase"/>
    <property type="match status" value="1"/>
</dbReference>
<protein>
    <recommendedName>
        <fullName evidence="1">Acid phosphatase</fullName>
        <ecNumber evidence="1">3.1.3.2</ecNumber>
    </recommendedName>
</protein>